<keyword evidence="3" id="KW-0804">Transcription</keyword>
<keyword evidence="1" id="KW-0805">Transcription regulation</keyword>
<accession>A0A4P9C4K6</accession>
<dbReference type="PANTHER" id="PTHR42756:SF1">
    <property type="entry name" value="TRANSCRIPTIONAL REPRESSOR OF EMRAB OPERON"/>
    <property type="match status" value="1"/>
</dbReference>
<evidence type="ECO:0000256" key="3">
    <source>
        <dbReference type="ARBA" id="ARBA00023163"/>
    </source>
</evidence>
<keyword evidence="2" id="KW-0238">DNA-binding</keyword>
<evidence type="ECO:0000256" key="2">
    <source>
        <dbReference type="ARBA" id="ARBA00023125"/>
    </source>
</evidence>
<evidence type="ECO:0000313" key="6">
    <source>
        <dbReference type="Proteomes" id="UP000218387"/>
    </source>
</evidence>
<dbReference type="PROSITE" id="PS50995">
    <property type="entry name" value="HTH_MARR_2"/>
    <property type="match status" value="1"/>
</dbReference>
<evidence type="ECO:0000259" key="4">
    <source>
        <dbReference type="PROSITE" id="PS50995"/>
    </source>
</evidence>
<dbReference type="SMART" id="SM00347">
    <property type="entry name" value="HTH_MARR"/>
    <property type="match status" value="1"/>
</dbReference>
<dbReference type="PRINTS" id="PR00598">
    <property type="entry name" value="HTHMARR"/>
</dbReference>
<dbReference type="InterPro" id="IPR000835">
    <property type="entry name" value="HTH_MarR-typ"/>
</dbReference>
<dbReference type="GO" id="GO:0003700">
    <property type="term" value="F:DNA-binding transcription factor activity"/>
    <property type="evidence" value="ECO:0007669"/>
    <property type="project" value="InterPro"/>
</dbReference>
<dbReference type="InterPro" id="IPR036390">
    <property type="entry name" value="WH_DNA-bd_sf"/>
</dbReference>
<gene>
    <name evidence="5" type="ORF">CPZ25_003025</name>
</gene>
<name>A0A4P9C4K6_EUBML</name>
<dbReference type="EMBL" id="CP029487">
    <property type="protein sequence ID" value="QCT70329.1"/>
    <property type="molecule type" value="Genomic_DNA"/>
</dbReference>
<protein>
    <submittedName>
        <fullName evidence="5">MarR family transcriptional regulator</fullName>
    </submittedName>
</protein>
<organism evidence="5 6">
    <name type="scientific">Eubacterium maltosivorans</name>
    <dbReference type="NCBI Taxonomy" id="2041044"/>
    <lineage>
        <taxon>Bacteria</taxon>
        <taxon>Bacillati</taxon>
        <taxon>Bacillota</taxon>
        <taxon>Clostridia</taxon>
        <taxon>Eubacteriales</taxon>
        <taxon>Eubacteriaceae</taxon>
        <taxon>Eubacterium</taxon>
    </lineage>
</organism>
<evidence type="ECO:0000256" key="1">
    <source>
        <dbReference type="ARBA" id="ARBA00023015"/>
    </source>
</evidence>
<dbReference type="Pfam" id="PF12802">
    <property type="entry name" value="MarR_2"/>
    <property type="match status" value="1"/>
</dbReference>
<dbReference type="AlphaFoldDB" id="A0A4P9C4K6"/>
<feature type="domain" description="HTH marR-type" evidence="4">
    <location>
        <begin position="15"/>
        <end position="151"/>
    </location>
</feature>
<dbReference type="GO" id="GO:0003677">
    <property type="term" value="F:DNA binding"/>
    <property type="evidence" value="ECO:0007669"/>
    <property type="project" value="UniProtKB-KW"/>
</dbReference>
<dbReference type="InterPro" id="IPR036388">
    <property type="entry name" value="WH-like_DNA-bd_sf"/>
</dbReference>
<proteinExistence type="predicted"/>
<evidence type="ECO:0000313" key="5">
    <source>
        <dbReference type="EMBL" id="QCT70329.1"/>
    </source>
</evidence>
<dbReference type="PANTHER" id="PTHR42756">
    <property type="entry name" value="TRANSCRIPTIONAL REGULATOR, MARR"/>
    <property type="match status" value="1"/>
</dbReference>
<dbReference type="SUPFAM" id="SSF46785">
    <property type="entry name" value="Winged helix' DNA-binding domain"/>
    <property type="match status" value="1"/>
</dbReference>
<dbReference type="Gene3D" id="1.10.10.10">
    <property type="entry name" value="Winged helix-like DNA-binding domain superfamily/Winged helix DNA-binding domain"/>
    <property type="match status" value="1"/>
</dbReference>
<keyword evidence="6" id="KW-1185">Reference proteome</keyword>
<dbReference type="KEGG" id="emt:CPZ25_003025"/>
<dbReference type="Proteomes" id="UP000218387">
    <property type="component" value="Chromosome"/>
</dbReference>
<reference evidence="5 6" key="1">
    <citation type="submission" date="2018-05" db="EMBL/GenBank/DDBJ databases">
        <title>Genome comparison of Eubacterium sp.</title>
        <authorList>
            <person name="Feng Y."/>
            <person name="Sanchez-Andrea I."/>
            <person name="Stams A.J.M."/>
            <person name="De Vos W.M."/>
        </authorList>
    </citation>
    <scope>NUCLEOTIDE SEQUENCE [LARGE SCALE GENOMIC DNA]</scope>
    <source>
        <strain evidence="5 6">YI</strain>
    </source>
</reference>
<sequence length="156" mass="18361">MLYTTYCYGGWKMENDEISLLVKNLSDAIVCRVNRDFKQFNLTMQQLKILLFLMEARYHHEETTQKDIQRYMRLSHSTVISILKSMELKGFIETAVSKQDKRLKTVAPTRQDDPLIKGVLEKKKAIEDHLLEGFTSEERANLKVYLEKMYHNIAEV</sequence>